<evidence type="ECO:0000313" key="9">
    <source>
        <dbReference type="Proteomes" id="UP000092574"/>
    </source>
</evidence>
<dbReference type="PANTHER" id="PTHR43101:SF1">
    <property type="entry name" value="BETA-FRUCTOSIDASE"/>
    <property type="match status" value="1"/>
</dbReference>
<evidence type="ECO:0000259" key="6">
    <source>
        <dbReference type="Pfam" id="PF00251"/>
    </source>
</evidence>
<dbReference type="SUPFAM" id="SSF75005">
    <property type="entry name" value="Arabinanase/levansucrase/invertase"/>
    <property type="match status" value="1"/>
</dbReference>
<sequence length="554" mass="63836">MIQTGEYTCLEILLRTAEGKKGYVILRDTEGRECRYDAGQKYYRWLKLPVKRQSCYEIISREAVISLAYLSGCEKILEEGIRYIDPVDGGQCLSSREAAEYYDTPYREQYHFAPWKNWMNDPNGLCWYQGYYHMYYQYNPHGQEWNNMYWGHAVSPDLVHWTHLPIVLEPQKEVLEQADMVKGGAFSGSAIALENETVFYLTRHLGPVEDGEETVQQQWMTRSHDMLEFEPEKLVIEERPKGASFDFRDPKVVKIGHMWYLVLASTMNGQAAILLYKSRDMEHWSYVKPLLTEAEEGVRCFECPDFFPLDGSFAAWGALMCHRDASGRYQMSRYYIGEFKDEEFSVKSTGWYDFGSNCYAMQSFEHEGKRIAIGWISDFYGEHVEVENGAYGSTTIPRVLHVKKNKLYMSPVEEIYTLKGHNLYTGEKENINLEHIPGNSFYAGITFSENTDFNLLLGRDGEKEIRFIKEKGFTGIRTSGVKSECAVFPADVDTVTEMEIFVDRRVVEIYLNGGEAAGTKLFYNSAADGCFVLEAAKPWAVKQAEVSKMQSIWQ</sequence>
<dbReference type="KEGG" id="byl:A4V09_03190"/>
<dbReference type="Pfam" id="PF08244">
    <property type="entry name" value="Glyco_hydro_32C"/>
    <property type="match status" value="1"/>
</dbReference>
<keyword evidence="3 5" id="KW-0378">Hydrolase</keyword>
<keyword evidence="9" id="KW-1185">Reference proteome</keyword>
<evidence type="ECO:0000313" key="8">
    <source>
        <dbReference type="EMBL" id="ANU74851.1"/>
    </source>
</evidence>
<accession>A0A1C7I5H4</accession>
<dbReference type="RefSeq" id="WP_065541075.1">
    <property type="nucleotide sequence ID" value="NZ_CP015405.2"/>
</dbReference>
<keyword evidence="4 5" id="KW-0326">Glycosidase</keyword>
<dbReference type="InterPro" id="IPR013320">
    <property type="entry name" value="ConA-like_dom_sf"/>
</dbReference>
<dbReference type="SMART" id="SM00640">
    <property type="entry name" value="Glyco_32"/>
    <property type="match status" value="1"/>
</dbReference>
<dbReference type="EC" id="3.2.1.26" evidence="2"/>
<dbReference type="Pfam" id="PF00251">
    <property type="entry name" value="Glyco_hydro_32N"/>
    <property type="match status" value="1"/>
</dbReference>
<dbReference type="EMBL" id="CP015405">
    <property type="protein sequence ID" value="ANU74851.1"/>
    <property type="molecule type" value="Genomic_DNA"/>
</dbReference>
<dbReference type="Gene3D" id="2.60.120.560">
    <property type="entry name" value="Exo-inulinase, domain 1"/>
    <property type="match status" value="1"/>
</dbReference>
<dbReference type="SUPFAM" id="SSF49899">
    <property type="entry name" value="Concanavalin A-like lectins/glucanases"/>
    <property type="match status" value="1"/>
</dbReference>
<dbReference type="OrthoDB" id="9759709at2"/>
<evidence type="ECO:0000259" key="7">
    <source>
        <dbReference type="Pfam" id="PF08244"/>
    </source>
</evidence>
<evidence type="ECO:0000256" key="5">
    <source>
        <dbReference type="RuleBase" id="RU362110"/>
    </source>
</evidence>
<dbReference type="InterPro" id="IPR051214">
    <property type="entry name" value="GH32_Enzymes"/>
</dbReference>
<dbReference type="STRING" id="1796616.A4V09_03190"/>
<dbReference type="PROSITE" id="PS00609">
    <property type="entry name" value="GLYCOSYL_HYDROL_F32"/>
    <property type="match status" value="1"/>
</dbReference>
<evidence type="ECO:0000256" key="2">
    <source>
        <dbReference type="ARBA" id="ARBA00012758"/>
    </source>
</evidence>
<dbReference type="AlphaFoldDB" id="A0A1C7I5H4"/>
<protein>
    <recommendedName>
        <fullName evidence="2">beta-fructofuranosidase</fullName>
        <ecNumber evidence="2">3.2.1.26</ecNumber>
    </recommendedName>
</protein>
<reference evidence="8" key="1">
    <citation type="submission" date="2017-04" db="EMBL/GenBank/DDBJ databases">
        <title>Complete Genome Sequences of Twelve Strains of a Stable Defined Moderately Diverse Mouse Microbiota 2 (sDMDMm2).</title>
        <authorList>
            <person name="Uchimura Y."/>
            <person name="Wyss M."/>
            <person name="Brugiroux S."/>
            <person name="Limenitakis J.P."/>
            <person name="Stecher B."/>
            <person name="McCoy K.D."/>
            <person name="Macpherson A.J."/>
        </authorList>
    </citation>
    <scope>NUCLEOTIDE SEQUENCE</scope>
    <source>
        <strain evidence="8">YL58</strain>
    </source>
</reference>
<feature type="domain" description="Glycosyl hydrolase family 32 N-terminal" evidence="6">
    <location>
        <begin position="111"/>
        <end position="411"/>
    </location>
</feature>
<dbReference type="InterPro" id="IPR013148">
    <property type="entry name" value="Glyco_hydro_32_N"/>
</dbReference>
<dbReference type="GO" id="GO:0005975">
    <property type="term" value="P:carbohydrate metabolic process"/>
    <property type="evidence" value="ECO:0007669"/>
    <property type="project" value="InterPro"/>
</dbReference>
<gene>
    <name evidence="8" type="ORF">A4V09_03190</name>
</gene>
<evidence type="ECO:0000256" key="3">
    <source>
        <dbReference type="ARBA" id="ARBA00022801"/>
    </source>
</evidence>
<dbReference type="PANTHER" id="PTHR43101">
    <property type="entry name" value="BETA-FRUCTOSIDASE"/>
    <property type="match status" value="1"/>
</dbReference>
<evidence type="ECO:0000256" key="4">
    <source>
        <dbReference type="ARBA" id="ARBA00023295"/>
    </source>
</evidence>
<feature type="domain" description="Glycosyl hydrolase family 32 C-terminal" evidence="7">
    <location>
        <begin position="484"/>
        <end position="529"/>
    </location>
</feature>
<dbReference type="InterPro" id="IPR001362">
    <property type="entry name" value="Glyco_hydro_32"/>
</dbReference>
<proteinExistence type="inferred from homology"/>
<dbReference type="InterPro" id="IPR018053">
    <property type="entry name" value="Glyco_hydro_32_AS"/>
</dbReference>
<evidence type="ECO:0000256" key="1">
    <source>
        <dbReference type="ARBA" id="ARBA00009902"/>
    </source>
</evidence>
<dbReference type="InterPro" id="IPR023296">
    <property type="entry name" value="Glyco_hydro_beta-prop_sf"/>
</dbReference>
<dbReference type="Proteomes" id="UP000092574">
    <property type="component" value="Chromosome"/>
</dbReference>
<dbReference type="CDD" id="cd18625">
    <property type="entry name" value="GH32_BfrA-like"/>
    <property type="match status" value="1"/>
</dbReference>
<dbReference type="Gene3D" id="2.115.10.20">
    <property type="entry name" value="Glycosyl hydrolase domain, family 43"/>
    <property type="match status" value="1"/>
</dbReference>
<organism evidence="8 9">
    <name type="scientific">Blautia pseudococcoides</name>
    <dbReference type="NCBI Taxonomy" id="1796616"/>
    <lineage>
        <taxon>Bacteria</taxon>
        <taxon>Bacillati</taxon>
        <taxon>Bacillota</taxon>
        <taxon>Clostridia</taxon>
        <taxon>Lachnospirales</taxon>
        <taxon>Lachnospiraceae</taxon>
        <taxon>Blautia</taxon>
    </lineage>
</organism>
<dbReference type="GO" id="GO:0004564">
    <property type="term" value="F:beta-fructofuranosidase activity"/>
    <property type="evidence" value="ECO:0007669"/>
    <property type="project" value="UniProtKB-EC"/>
</dbReference>
<comment type="similarity">
    <text evidence="1 5">Belongs to the glycosyl hydrolase 32 family.</text>
</comment>
<name>A0A1C7I5H4_9FIRM</name>
<dbReference type="InterPro" id="IPR013189">
    <property type="entry name" value="Glyco_hydro_32_C"/>
</dbReference>